<dbReference type="PRINTS" id="PR00420">
    <property type="entry name" value="RNGMNOXGNASE"/>
</dbReference>
<dbReference type="PANTHER" id="PTHR47356:SF2">
    <property type="entry name" value="FAD-BINDING DOMAIN-CONTAINING PROTEIN-RELATED"/>
    <property type="match status" value="1"/>
</dbReference>
<comment type="caution">
    <text evidence="7">The sequence shown here is derived from an EMBL/GenBank/DDBJ whole genome shotgun (WGS) entry which is preliminary data.</text>
</comment>
<comment type="similarity">
    <text evidence="1">Belongs to the paxM FAD-dependent monooxygenase family.</text>
</comment>
<dbReference type="SUPFAM" id="SSF51905">
    <property type="entry name" value="FAD/NAD(P)-binding domain"/>
    <property type="match status" value="1"/>
</dbReference>
<dbReference type="Pfam" id="PF01494">
    <property type="entry name" value="FAD_binding_3"/>
    <property type="match status" value="1"/>
</dbReference>
<keyword evidence="5" id="KW-0472">Membrane</keyword>
<evidence type="ECO:0000256" key="3">
    <source>
        <dbReference type="ARBA" id="ARBA00022827"/>
    </source>
</evidence>
<protein>
    <recommendedName>
        <fullName evidence="6">FAD-binding domain-containing protein</fullName>
    </recommendedName>
</protein>
<organism evidence="7 8">
    <name type="scientific">Macrophomina phaseolina</name>
    <dbReference type="NCBI Taxonomy" id="35725"/>
    <lineage>
        <taxon>Eukaryota</taxon>
        <taxon>Fungi</taxon>
        <taxon>Dikarya</taxon>
        <taxon>Ascomycota</taxon>
        <taxon>Pezizomycotina</taxon>
        <taxon>Dothideomycetes</taxon>
        <taxon>Dothideomycetes incertae sedis</taxon>
        <taxon>Botryosphaeriales</taxon>
        <taxon>Botryosphaeriaceae</taxon>
        <taxon>Macrophomina</taxon>
    </lineage>
</organism>
<evidence type="ECO:0000256" key="1">
    <source>
        <dbReference type="ARBA" id="ARBA00007992"/>
    </source>
</evidence>
<dbReference type="Proteomes" id="UP000774617">
    <property type="component" value="Unassembled WGS sequence"/>
</dbReference>
<keyword evidence="5" id="KW-0812">Transmembrane</keyword>
<accession>A0ABQ8GQB9</accession>
<dbReference type="Gene3D" id="3.50.50.60">
    <property type="entry name" value="FAD/NAD(P)-binding domain"/>
    <property type="match status" value="1"/>
</dbReference>
<keyword evidence="5" id="KW-1133">Transmembrane helix</keyword>
<evidence type="ECO:0000313" key="8">
    <source>
        <dbReference type="Proteomes" id="UP000774617"/>
    </source>
</evidence>
<keyword evidence="3" id="KW-0274">FAD</keyword>
<proteinExistence type="inferred from homology"/>
<evidence type="ECO:0000256" key="4">
    <source>
        <dbReference type="ARBA" id="ARBA00023002"/>
    </source>
</evidence>
<evidence type="ECO:0000256" key="2">
    <source>
        <dbReference type="ARBA" id="ARBA00022630"/>
    </source>
</evidence>
<keyword evidence="8" id="KW-1185">Reference proteome</keyword>
<reference evidence="7 8" key="1">
    <citation type="journal article" date="2021" name="Nat. Commun.">
        <title>Genetic determinants of endophytism in the Arabidopsis root mycobiome.</title>
        <authorList>
            <person name="Mesny F."/>
            <person name="Miyauchi S."/>
            <person name="Thiergart T."/>
            <person name="Pickel B."/>
            <person name="Atanasova L."/>
            <person name="Karlsson M."/>
            <person name="Huettel B."/>
            <person name="Barry K.W."/>
            <person name="Haridas S."/>
            <person name="Chen C."/>
            <person name="Bauer D."/>
            <person name="Andreopoulos W."/>
            <person name="Pangilinan J."/>
            <person name="LaButti K."/>
            <person name="Riley R."/>
            <person name="Lipzen A."/>
            <person name="Clum A."/>
            <person name="Drula E."/>
            <person name="Henrissat B."/>
            <person name="Kohler A."/>
            <person name="Grigoriev I.V."/>
            <person name="Martin F.M."/>
            <person name="Hacquard S."/>
        </authorList>
    </citation>
    <scope>NUCLEOTIDE SEQUENCE [LARGE SCALE GENOMIC DNA]</scope>
    <source>
        <strain evidence="7 8">MPI-SDFR-AT-0080</strain>
    </source>
</reference>
<dbReference type="PANTHER" id="PTHR47356">
    <property type="entry name" value="FAD-DEPENDENT MONOOXYGENASE ASQG-RELATED"/>
    <property type="match status" value="1"/>
</dbReference>
<gene>
    <name evidence="7" type="ORF">B0J12DRAFT_229482</name>
</gene>
<feature type="domain" description="FAD-binding" evidence="6">
    <location>
        <begin position="6"/>
        <end position="343"/>
    </location>
</feature>
<sequence>MTHQSAQVVIVGSGITGLTLAAMLERLNISYFVLEAYPSVTPNVGAGILLYPNGLRILDQLGMYPDFEEAGQRFTRSSALDGSTSKPLAIVDLGDSSKERFGYESLILGRYDTVAILEKHIKQKERLIPNKRAMEIETLEDKVLVHCQDGSTYEGQIVVGADGVHSAVRREMWKAAEKLEPGAIPAEDLKGVRVDFASLFGTARQTDSGDVCRGDVIATHLQDHNGMVFPAKDDRIFYFWHFKLPDNQLFSPNALPRFTKEEGLASLNKFPDLPASTSCTTKFSDIIKNTFASGTTALPHYVFRKWSFRRIVIIGDAAHKPNPITGQGGNNCIESAAALVNSIVRAFAADGVPLQGARWPASSITTAFQMLETQRFNRVLDVVEGSRQAQSVYAWSSWKSRLTSRYIVPLLSTATQVGKVYGDVARGVKLAGKEWEIAPRPHTVPFEDERPLRQEKSGRGDITLAVSAGAAVIAVVVATRHLWRAGKLISE</sequence>
<dbReference type="InterPro" id="IPR036188">
    <property type="entry name" value="FAD/NAD-bd_sf"/>
</dbReference>
<keyword evidence="2" id="KW-0285">Flavoprotein</keyword>
<evidence type="ECO:0000313" key="7">
    <source>
        <dbReference type="EMBL" id="KAH7062197.1"/>
    </source>
</evidence>
<dbReference type="InterPro" id="IPR002938">
    <property type="entry name" value="FAD-bd"/>
</dbReference>
<evidence type="ECO:0000259" key="6">
    <source>
        <dbReference type="Pfam" id="PF01494"/>
    </source>
</evidence>
<name>A0ABQ8GQB9_9PEZI</name>
<feature type="transmembrane region" description="Helical" evidence="5">
    <location>
        <begin position="6"/>
        <end position="24"/>
    </location>
</feature>
<keyword evidence="4" id="KW-0560">Oxidoreductase</keyword>
<dbReference type="EMBL" id="JAGTJR010000003">
    <property type="protein sequence ID" value="KAH7062197.1"/>
    <property type="molecule type" value="Genomic_DNA"/>
</dbReference>
<dbReference type="InterPro" id="IPR050562">
    <property type="entry name" value="FAD_mOase_fung"/>
</dbReference>
<evidence type="ECO:0000256" key="5">
    <source>
        <dbReference type="SAM" id="Phobius"/>
    </source>
</evidence>